<dbReference type="Gene3D" id="2.40.30.110">
    <property type="entry name" value="Aminomethyltransferase beta-barrel domains"/>
    <property type="match status" value="1"/>
</dbReference>
<organism evidence="10 11">
    <name type="scientific">Mucilaginibacter jinjuensis</name>
    <dbReference type="NCBI Taxonomy" id="1176721"/>
    <lineage>
        <taxon>Bacteria</taxon>
        <taxon>Pseudomonadati</taxon>
        <taxon>Bacteroidota</taxon>
        <taxon>Sphingobacteriia</taxon>
        <taxon>Sphingobacteriales</taxon>
        <taxon>Sphingobacteriaceae</taxon>
        <taxon>Mucilaginibacter</taxon>
    </lineage>
</organism>
<dbReference type="NCBIfam" id="TIGR00528">
    <property type="entry name" value="gcvT"/>
    <property type="match status" value="1"/>
</dbReference>
<protein>
    <recommendedName>
        <fullName evidence="2 7">Aminomethyltransferase</fullName>
        <ecNumber evidence="2 7">2.1.2.10</ecNumber>
    </recommendedName>
    <alternativeName>
        <fullName evidence="5 7">Glycine cleavage system T protein</fullName>
    </alternativeName>
</protein>
<dbReference type="Pfam" id="PF08669">
    <property type="entry name" value="GCV_T_C"/>
    <property type="match status" value="1"/>
</dbReference>
<comment type="function">
    <text evidence="7">The glycine cleavage system catalyzes the degradation of glycine.</text>
</comment>
<evidence type="ECO:0000256" key="6">
    <source>
        <dbReference type="ARBA" id="ARBA00047665"/>
    </source>
</evidence>
<dbReference type="Proteomes" id="UP001216139">
    <property type="component" value="Chromosome"/>
</dbReference>
<dbReference type="EC" id="2.1.2.10" evidence="2 7"/>
<dbReference type="PIRSF" id="PIRSF006487">
    <property type="entry name" value="GcvT"/>
    <property type="match status" value="1"/>
</dbReference>
<dbReference type="RefSeq" id="WP_273630451.1">
    <property type="nucleotide sequence ID" value="NZ_CP117167.1"/>
</dbReference>
<evidence type="ECO:0000259" key="9">
    <source>
        <dbReference type="Pfam" id="PF08669"/>
    </source>
</evidence>
<name>A0ABY7T7G7_9SPHI</name>
<dbReference type="NCBIfam" id="NF001567">
    <property type="entry name" value="PRK00389.1"/>
    <property type="match status" value="1"/>
</dbReference>
<dbReference type="Pfam" id="PF01571">
    <property type="entry name" value="GCV_T"/>
    <property type="match status" value="1"/>
</dbReference>
<evidence type="ECO:0000256" key="4">
    <source>
        <dbReference type="ARBA" id="ARBA00022679"/>
    </source>
</evidence>
<evidence type="ECO:0000256" key="2">
    <source>
        <dbReference type="ARBA" id="ARBA00012616"/>
    </source>
</evidence>
<dbReference type="HAMAP" id="MF_00259">
    <property type="entry name" value="GcvT"/>
    <property type="match status" value="1"/>
</dbReference>
<proteinExistence type="inferred from homology"/>
<dbReference type="PANTHER" id="PTHR43757:SF2">
    <property type="entry name" value="AMINOMETHYLTRANSFERASE, MITOCHONDRIAL"/>
    <property type="match status" value="1"/>
</dbReference>
<feature type="domain" description="GCVT N-terminal" evidence="8">
    <location>
        <begin position="7"/>
        <end position="262"/>
    </location>
</feature>
<dbReference type="SUPFAM" id="SSF101790">
    <property type="entry name" value="Aminomethyltransferase beta-barrel domain"/>
    <property type="match status" value="1"/>
</dbReference>
<comment type="catalytic activity">
    <reaction evidence="6 7">
        <text>N(6)-[(R)-S(8)-aminomethyldihydrolipoyl]-L-lysyl-[protein] + (6S)-5,6,7,8-tetrahydrofolate = N(6)-[(R)-dihydrolipoyl]-L-lysyl-[protein] + (6R)-5,10-methylene-5,6,7,8-tetrahydrofolate + NH4(+)</text>
        <dbReference type="Rhea" id="RHEA:16945"/>
        <dbReference type="Rhea" id="RHEA-COMP:10475"/>
        <dbReference type="Rhea" id="RHEA-COMP:10492"/>
        <dbReference type="ChEBI" id="CHEBI:15636"/>
        <dbReference type="ChEBI" id="CHEBI:28938"/>
        <dbReference type="ChEBI" id="CHEBI:57453"/>
        <dbReference type="ChEBI" id="CHEBI:83100"/>
        <dbReference type="ChEBI" id="CHEBI:83143"/>
        <dbReference type="EC" id="2.1.2.10"/>
    </reaction>
</comment>
<gene>
    <name evidence="7 10" type="primary">gcvT</name>
    <name evidence="10" type="ORF">PQO05_26110</name>
</gene>
<dbReference type="InterPro" id="IPR027266">
    <property type="entry name" value="TrmE/GcvT-like"/>
</dbReference>
<dbReference type="Gene3D" id="3.30.1360.120">
    <property type="entry name" value="Probable tRNA modification gtpase trme, domain 1"/>
    <property type="match status" value="1"/>
</dbReference>
<keyword evidence="3 7" id="KW-0032">Aminotransferase</keyword>
<feature type="domain" description="Aminomethyltransferase C-terminal" evidence="9">
    <location>
        <begin position="280"/>
        <end position="357"/>
    </location>
</feature>
<dbReference type="Gene3D" id="3.30.70.1400">
    <property type="entry name" value="Aminomethyltransferase beta-barrel domains"/>
    <property type="match status" value="1"/>
</dbReference>
<dbReference type="SUPFAM" id="SSF103025">
    <property type="entry name" value="Folate-binding domain"/>
    <property type="match status" value="1"/>
</dbReference>
<dbReference type="PANTHER" id="PTHR43757">
    <property type="entry name" value="AMINOMETHYLTRANSFERASE"/>
    <property type="match status" value="1"/>
</dbReference>
<dbReference type="InterPro" id="IPR028896">
    <property type="entry name" value="GcvT/YgfZ/DmdA"/>
</dbReference>
<dbReference type="InterPro" id="IPR013977">
    <property type="entry name" value="GcvT_C"/>
</dbReference>
<dbReference type="Gene3D" id="4.10.1250.10">
    <property type="entry name" value="Aminomethyltransferase fragment"/>
    <property type="match status" value="1"/>
</dbReference>
<comment type="subunit">
    <text evidence="7">The glycine cleavage system is composed of four proteins: P, T, L and H.</text>
</comment>
<evidence type="ECO:0000313" key="10">
    <source>
        <dbReference type="EMBL" id="WCT12204.1"/>
    </source>
</evidence>
<dbReference type="InterPro" id="IPR006222">
    <property type="entry name" value="GCVT_N"/>
</dbReference>
<comment type="similarity">
    <text evidence="1 7">Belongs to the GcvT family.</text>
</comment>
<reference evidence="10 11" key="1">
    <citation type="submission" date="2023-02" db="EMBL/GenBank/DDBJ databases">
        <title>Genome sequence of Mucilaginibacter jinjuensis strain KACC 16571.</title>
        <authorList>
            <person name="Kim S."/>
            <person name="Heo J."/>
            <person name="Kwon S.-W."/>
        </authorList>
    </citation>
    <scope>NUCLEOTIDE SEQUENCE [LARGE SCALE GENOMIC DNA]</scope>
    <source>
        <strain evidence="10 11">KACC 16571</strain>
    </source>
</reference>
<dbReference type="InterPro" id="IPR029043">
    <property type="entry name" value="GcvT/YgfZ_C"/>
</dbReference>
<evidence type="ECO:0000256" key="3">
    <source>
        <dbReference type="ARBA" id="ARBA00022576"/>
    </source>
</evidence>
<dbReference type="InterPro" id="IPR022903">
    <property type="entry name" value="GcvT_bac"/>
</dbReference>
<evidence type="ECO:0000256" key="7">
    <source>
        <dbReference type="HAMAP-Rule" id="MF_00259"/>
    </source>
</evidence>
<dbReference type="GO" id="GO:0004047">
    <property type="term" value="F:aminomethyltransferase activity"/>
    <property type="evidence" value="ECO:0007669"/>
    <property type="project" value="UniProtKB-EC"/>
</dbReference>
<keyword evidence="11" id="KW-1185">Reference proteome</keyword>
<evidence type="ECO:0000256" key="1">
    <source>
        <dbReference type="ARBA" id="ARBA00008609"/>
    </source>
</evidence>
<dbReference type="EMBL" id="CP117167">
    <property type="protein sequence ID" value="WCT12204.1"/>
    <property type="molecule type" value="Genomic_DNA"/>
</dbReference>
<sequence>MKNTALTHIHSSLGAKMVPFAGYNMPVQYAGINAEHETVRKAVGVFDVSHMGEFILKGENALDLIQRVTSNDAAKLYDGKVQYSCLPNETGGIVDDLLVYKIDDKTYMLVVNASNIEKDWNWISKFNTNGVDMKDISDRTSLLAVQGPKAAEALQSLTDIDLGSMEYYTFNKGKFAGVDNVIVSATGYTGAGGFEIYCDNANAEHIWNEVFKAGEPFGIKPIGLGARDTLRLEMGFCLYGNDIDDTTSPLEAGLGWVTKFNKEFTNSAALQEQKTSGVTKKLVGFKMIERGIPRHDYEIVDAEGNNIGKVTSGTQSPSLQIAIGMGYVQNKFAKEGSEIYIKIRDNKVKAEVVKPPFK</sequence>
<evidence type="ECO:0000256" key="5">
    <source>
        <dbReference type="ARBA" id="ARBA00031395"/>
    </source>
</evidence>
<dbReference type="InterPro" id="IPR006223">
    <property type="entry name" value="GcvT"/>
</dbReference>
<evidence type="ECO:0000259" key="8">
    <source>
        <dbReference type="Pfam" id="PF01571"/>
    </source>
</evidence>
<evidence type="ECO:0000313" key="11">
    <source>
        <dbReference type="Proteomes" id="UP001216139"/>
    </source>
</evidence>
<accession>A0ABY7T7G7</accession>
<keyword evidence="4 7" id="KW-0808">Transferase</keyword>